<dbReference type="InterPro" id="IPR020845">
    <property type="entry name" value="AMP-binding_CS"/>
</dbReference>
<dbReference type="CDD" id="cd19531">
    <property type="entry name" value="LCL_NRPS-like"/>
    <property type="match status" value="1"/>
</dbReference>
<evidence type="ECO:0000313" key="6">
    <source>
        <dbReference type="EMBL" id="KAK9904788.1"/>
    </source>
</evidence>
<keyword evidence="3" id="KW-0436">Ligase</keyword>
<dbReference type="PROSITE" id="PS00455">
    <property type="entry name" value="AMP_BINDING"/>
    <property type="match status" value="1"/>
</dbReference>
<dbReference type="InterPro" id="IPR042099">
    <property type="entry name" value="ANL_N_sf"/>
</dbReference>
<dbReference type="Gene3D" id="1.10.1200.10">
    <property type="entry name" value="ACP-like"/>
    <property type="match status" value="1"/>
</dbReference>
<feature type="region of interest" description="Disordered" evidence="4">
    <location>
        <begin position="1"/>
        <end position="29"/>
    </location>
</feature>
<evidence type="ECO:0000313" key="7">
    <source>
        <dbReference type="Proteomes" id="UP001491310"/>
    </source>
</evidence>
<dbReference type="SUPFAM" id="SSF52777">
    <property type="entry name" value="CoA-dependent acyltransferases"/>
    <property type="match status" value="2"/>
</dbReference>
<keyword evidence="1" id="KW-0596">Phosphopantetheine</keyword>
<dbReference type="InterPro" id="IPR000873">
    <property type="entry name" value="AMP-dep_synth/lig_dom"/>
</dbReference>
<dbReference type="InterPro" id="IPR040097">
    <property type="entry name" value="FAAL/FAAC"/>
</dbReference>
<dbReference type="SUPFAM" id="SSF56801">
    <property type="entry name" value="Acetyl-CoA synthetase-like"/>
    <property type="match status" value="1"/>
</dbReference>
<dbReference type="InterPro" id="IPR045851">
    <property type="entry name" value="AMP-bd_C_sf"/>
</dbReference>
<dbReference type="Pfam" id="PF00550">
    <property type="entry name" value="PP-binding"/>
    <property type="match status" value="1"/>
</dbReference>
<dbReference type="SMART" id="SM00823">
    <property type="entry name" value="PKS_PP"/>
    <property type="match status" value="1"/>
</dbReference>
<dbReference type="InterPro" id="IPR023213">
    <property type="entry name" value="CAT-like_dom_sf"/>
</dbReference>
<dbReference type="CDD" id="cd05931">
    <property type="entry name" value="FAAL"/>
    <property type="match status" value="1"/>
</dbReference>
<dbReference type="InterPro" id="IPR036736">
    <property type="entry name" value="ACP-like_sf"/>
</dbReference>
<evidence type="ECO:0000256" key="2">
    <source>
        <dbReference type="ARBA" id="ARBA00022553"/>
    </source>
</evidence>
<evidence type="ECO:0000256" key="1">
    <source>
        <dbReference type="ARBA" id="ARBA00022450"/>
    </source>
</evidence>
<dbReference type="Gene3D" id="3.40.50.12780">
    <property type="entry name" value="N-terminal domain of ligase-like"/>
    <property type="match status" value="1"/>
</dbReference>
<dbReference type="Pfam" id="PF00501">
    <property type="entry name" value="AMP-binding"/>
    <property type="match status" value="1"/>
</dbReference>
<keyword evidence="7" id="KW-1185">Reference proteome</keyword>
<feature type="domain" description="Carrier" evidence="5">
    <location>
        <begin position="781"/>
        <end position="856"/>
    </location>
</feature>
<dbReference type="PROSITE" id="PS50075">
    <property type="entry name" value="CARRIER"/>
    <property type="match status" value="1"/>
</dbReference>
<organism evidence="6 7">
    <name type="scientific">Coccomyxa subellipsoidea</name>
    <dbReference type="NCBI Taxonomy" id="248742"/>
    <lineage>
        <taxon>Eukaryota</taxon>
        <taxon>Viridiplantae</taxon>
        <taxon>Chlorophyta</taxon>
        <taxon>core chlorophytes</taxon>
        <taxon>Trebouxiophyceae</taxon>
        <taxon>Trebouxiophyceae incertae sedis</taxon>
        <taxon>Coccomyxaceae</taxon>
        <taxon>Coccomyxa</taxon>
    </lineage>
</organism>
<gene>
    <name evidence="6" type="ORF">WJX75_002634</name>
</gene>
<dbReference type="PANTHER" id="PTHR22754:SF32">
    <property type="entry name" value="DISCO-INTERACTING PROTEIN 2"/>
    <property type="match status" value="1"/>
</dbReference>
<sequence>MIPAPVPEPPASSSRVAGGSSGNERGPRKLRKALRLFRRGAAKVSADSPCLQEVASTSGREAEGKNWIVDALRRNVETHPHWPVYRYLDAQGGVADMITCYGAYHTARSVAAYLLGPCGLRPGDRVVLVYPPGLEFVKAMWGCLFARVVAVPVCPPDPTRLAHTLPHFNRIVHDCGAIAILTDRTFHMVKQATKMTGLLKSMMGKQPQWPSLPWHVTDAAAMLPADHGKYTQGEHTRLDMRRMESFMPTDPPEDPDSVAYLQYTSGSTGEPKGVMITHGNLYQHNEAGWGVFFKAEAREVAARNGVSGTHMLLWLPHFHDFCLTVGILGCGMKGYPLVLMSPLHFIAKPTRWLDFMARHKTSHTVGPDFAFGLLSRKSTPEQRRQWDLSNLQFVMSGAEPIRAETMAAFFAAFAPCGLKPSVFCSAYGLAEHVCGATTWGTNQLTVDRRSLEAAGRVRPAQAAGDARVLFSCGVPMSGVSLRIIDPDTRAQREDGTVGEVWLSSPCVTAGYFNKPDLSAQVFQAQIAGEGTSGKVYLRTGDMGFVWRGELYVTGRLKDMMIVRGRNIYPNDIEDCLRCSGHPLIRPGGLAAFPVDVTVAAGGMAVEEEGLTVIAEVARDAKPSAQEVDELASFIRAMVMAHHAVGCHAVVVARPGAIKKTTSGKVQRRACRAAFINGEYSQGNSLVLECSFGAGPAAAESGRKTALTALSKGSPMRSCDSDHSTASVISMSESGSDSASDGGRDSFLALTNTPHTSDPGANAPSSSAHLLAEQLLALPEDEQLETLQTYMLSAAAEAAGIDELDPDQPLLELGLDSLRAAEFAVQIEEHLNLSVPLTVVFEYPTIRELAAHILYLLNTPEMHPIGAVPDLDTGASLAALAEAAQAAAGGDAPLPSPLLSAADKAVGVACSPAQMYFVDLQQLVASGADANVPGGLRLRGSTDRVALQGALQAVMCRHDALRSRFLTRPDGSVVQVVTPASEAVVSFAFEDAAALPKGRYIPNCSIPEEVAEGLQEPVLARVQREAGTPFDLTAGPLVRALLIRLAPEDHLLLLVMHHTVSDGWSFKVMLDELSEAYNALRLGKAPRLPLVRLQYPDFAAWQARRAQSPAILRQVDYWREELAGVQQLQLPTDVVRAGKACSRGGWLAVSVEERVVVALESFAARCGATMFMVLLSALQLLLAARSGQDDVVVGSPFAGRVHPATRAMVGCCVSTLPLRARLAAADTVGDLIMQIRSTALSAYQNADAGLHTVMAALGRTHNKPLFQVELNLLEAEAQFGVDMDGLAVEAFELSPGTAMDDFYLVLGHAGRAVAGRLEYNAELFTAATAAQFAADWQVILEGMATGGKAVRISELMAKVKRENAPVAPATPEKRQE</sequence>
<evidence type="ECO:0000256" key="3">
    <source>
        <dbReference type="ARBA" id="ARBA00022598"/>
    </source>
</evidence>
<dbReference type="SMART" id="SM01294">
    <property type="entry name" value="PKS_PP_betabranch"/>
    <property type="match status" value="1"/>
</dbReference>
<proteinExistence type="predicted"/>
<evidence type="ECO:0000259" key="5">
    <source>
        <dbReference type="PROSITE" id="PS50075"/>
    </source>
</evidence>
<feature type="region of interest" description="Disordered" evidence="4">
    <location>
        <begin position="708"/>
        <end position="764"/>
    </location>
</feature>
<dbReference type="PANTHER" id="PTHR22754">
    <property type="entry name" value="DISCO-INTERACTING PROTEIN 2 DIP2 -RELATED"/>
    <property type="match status" value="1"/>
</dbReference>
<reference evidence="6 7" key="1">
    <citation type="journal article" date="2024" name="Nat. Commun.">
        <title>Phylogenomics reveals the evolutionary origins of lichenization in chlorophyte algae.</title>
        <authorList>
            <person name="Puginier C."/>
            <person name="Libourel C."/>
            <person name="Otte J."/>
            <person name="Skaloud P."/>
            <person name="Haon M."/>
            <person name="Grisel S."/>
            <person name="Petersen M."/>
            <person name="Berrin J.G."/>
            <person name="Delaux P.M."/>
            <person name="Dal Grande F."/>
            <person name="Keller J."/>
        </authorList>
    </citation>
    <scope>NUCLEOTIDE SEQUENCE [LARGE SCALE GENOMIC DNA]</scope>
    <source>
        <strain evidence="6 7">SAG 216-7</strain>
    </source>
</reference>
<feature type="compositionally biased region" description="Pro residues" evidence="4">
    <location>
        <begin position="1"/>
        <end position="10"/>
    </location>
</feature>
<dbReference type="EMBL" id="JALJOT010000012">
    <property type="protein sequence ID" value="KAK9904788.1"/>
    <property type="molecule type" value="Genomic_DNA"/>
</dbReference>
<dbReference type="SUPFAM" id="SSF47336">
    <property type="entry name" value="ACP-like"/>
    <property type="match status" value="1"/>
</dbReference>
<dbReference type="Proteomes" id="UP001491310">
    <property type="component" value="Unassembled WGS sequence"/>
</dbReference>
<dbReference type="Gene3D" id="3.30.559.30">
    <property type="entry name" value="Nonribosomal peptide synthetase, condensation domain"/>
    <property type="match status" value="1"/>
</dbReference>
<keyword evidence="2" id="KW-0597">Phosphoprotein</keyword>
<protein>
    <recommendedName>
        <fullName evidence="5">Carrier domain-containing protein</fullName>
    </recommendedName>
</protein>
<dbReference type="Gene3D" id="3.30.559.10">
    <property type="entry name" value="Chloramphenicol acetyltransferase-like domain"/>
    <property type="match status" value="1"/>
</dbReference>
<dbReference type="Gene3D" id="3.30.300.30">
    <property type="match status" value="1"/>
</dbReference>
<evidence type="ECO:0000256" key="4">
    <source>
        <dbReference type="SAM" id="MobiDB-lite"/>
    </source>
</evidence>
<name>A0ABR2YG55_9CHLO</name>
<comment type="caution">
    <text evidence="6">The sequence shown here is derived from an EMBL/GenBank/DDBJ whole genome shotgun (WGS) entry which is preliminary data.</text>
</comment>
<dbReference type="InterPro" id="IPR009081">
    <property type="entry name" value="PP-bd_ACP"/>
</dbReference>
<accession>A0ABR2YG55</accession>
<dbReference type="Pfam" id="PF00668">
    <property type="entry name" value="Condensation"/>
    <property type="match status" value="1"/>
</dbReference>
<dbReference type="InterPro" id="IPR020806">
    <property type="entry name" value="PKS_PP-bd"/>
</dbReference>
<dbReference type="InterPro" id="IPR001242">
    <property type="entry name" value="Condensation_dom"/>
</dbReference>
<feature type="compositionally biased region" description="Low complexity" evidence="4">
    <location>
        <begin position="729"/>
        <end position="740"/>
    </location>
</feature>